<feature type="compositionally biased region" description="Low complexity" evidence="1">
    <location>
        <begin position="68"/>
        <end position="79"/>
    </location>
</feature>
<evidence type="ECO:0000313" key="3">
    <source>
        <dbReference type="Proteomes" id="UP000191144"/>
    </source>
</evidence>
<evidence type="ECO:0000313" key="2">
    <source>
        <dbReference type="EMBL" id="SCV03439.1"/>
    </source>
</evidence>
<dbReference type="EMBL" id="LT598480">
    <property type="protein sequence ID" value="SCV03439.1"/>
    <property type="molecule type" value="Genomic_DNA"/>
</dbReference>
<feature type="region of interest" description="Disordered" evidence="1">
    <location>
        <begin position="140"/>
        <end position="174"/>
    </location>
</feature>
<dbReference type="Proteomes" id="UP000191144">
    <property type="component" value="Chromosome H"/>
</dbReference>
<protein>
    <submittedName>
        <fullName evidence="2">LAME_0H10440g1_1</fullName>
    </submittedName>
</protein>
<dbReference type="OrthoDB" id="4036215at2759"/>
<name>A0A1G4KFU9_9SACH</name>
<reference evidence="3" key="1">
    <citation type="submission" date="2016-03" db="EMBL/GenBank/DDBJ databases">
        <authorList>
            <person name="Devillers Hugo."/>
        </authorList>
    </citation>
    <scope>NUCLEOTIDE SEQUENCE [LARGE SCALE GENOMIC DNA]</scope>
</reference>
<dbReference type="AlphaFoldDB" id="A0A1G4KFU9"/>
<organism evidence="2 3">
    <name type="scientific">Lachancea meyersii CBS 8951</name>
    <dbReference type="NCBI Taxonomy" id="1266667"/>
    <lineage>
        <taxon>Eukaryota</taxon>
        <taxon>Fungi</taxon>
        <taxon>Dikarya</taxon>
        <taxon>Ascomycota</taxon>
        <taxon>Saccharomycotina</taxon>
        <taxon>Saccharomycetes</taxon>
        <taxon>Saccharomycetales</taxon>
        <taxon>Saccharomycetaceae</taxon>
        <taxon>Lachancea</taxon>
    </lineage>
</organism>
<keyword evidence="3" id="KW-1185">Reference proteome</keyword>
<feature type="compositionally biased region" description="Basic residues" evidence="1">
    <location>
        <begin position="12"/>
        <end position="25"/>
    </location>
</feature>
<proteinExistence type="predicted"/>
<evidence type="ECO:0000256" key="1">
    <source>
        <dbReference type="SAM" id="MobiDB-lite"/>
    </source>
</evidence>
<feature type="compositionally biased region" description="Low complexity" evidence="1">
    <location>
        <begin position="140"/>
        <end position="153"/>
    </location>
</feature>
<gene>
    <name evidence="2" type="ORF">LAME_0H10440G</name>
</gene>
<accession>A0A1G4KFU9</accession>
<sequence length="244" mass="26741">MPSTKLTTRATRPAKRARRSARKPSLRQNATRVSDATRVSGCNNDSFESHGAKPGQTAAPENPPQLNSPSVPAPLSSPSFMDDYLHWDHVDRTAEAPQAPPAAAASMAHSLLLVHTQPVHSVSVSLLHDTLDLLDAQDSQSRSPSFSAFSDPDQLLDSLPEPTAADHDVSKVPRNPPLPLQHLTEVAMNACPEPPVLSPEDSFVQYLSHKLSRYCGYVSSDSHYCDKIRLQEISYRLSKTTFER</sequence>
<feature type="compositionally biased region" description="Low complexity" evidence="1">
    <location>
        <begin position="1"/>
        <end position="11"/>
    </location>
</feature>
<feature type="region of interest" description="Disordered" evidence="1">
    <location>
        <begin position="1"/>
        <end position="79"/>
    </location>
</feature>